<evidence type="ECO:0000259" key="7">
    <source>
        <dbReference type="PROSITE" id="PS51123"/>
    </source>
</evidence>
<evidence type="ECO:0000256" key="2">
    <source>
        <dbReference type="ARBA" id="ARBA00023136"/>
    </source>
</evidence>
<feature type="compositionally biased region" description="Acidic residues" evidence="5">
    <location>
        <begin position="343"/>
        <end position="353"/>
    </location>
</feature>
<dbReference type="InterPro" id="IPR006664">
    <property type="entry name" value="OMP_bac"/>
</dbReference>
<dbReference type="SUPFAM" id="SSF103088">
    <property type="entry name" value="OmpA-like"/>
    <property type="match status" value="1"/>
</dbReference>
<evidence type="ECO:0000256" key="5">
    <source>
        <dbReference type="SAM" id="MobiDB-lite"/>
    </source>
</evidence>
<evidence type="ECO:0000256" key="1">
    <source>
        <dbReference type="ARBA" id="ARBA00004442"/>
    </source>
</evidence>
<dbReference type="EMBL" id="AHOM02000004">
    <property type="protein sequence ID" value="EJZ43632.1"/>
    <property type="molecule type" value="Genomic_DNA"/>
</dbReference>
<dbReference type="InterPro" id="IPR006665">
    <property type="entry name" value="OmpA-like"/>
</dbReference>
<gene>
    <name evidence="8" type="ORF">LEP1GSC178_3672</name>
</gene>
<dbReference type="InterPro" id="IPR006690">
    <property type="entry name" value="OMPA-like_CS"/>
</dbReference>
<feature type="transmembrane region" description="Helical" evidence="6">
    <location>
        <begin position="40"/>
        <end position="62"/>
    </location>
</feature>
<comment type="subcellular location">
    <subcellularLocation>
        <location evidence="1">Cell outer membrane</location>
    </subcellularLocation>
</comment>
<dbReference type="Pfam" id="PF00691">
    <property type="entry name" value="OmpA"/>
    <property type="match status" value="1"/>
</dbReference>
<keyword evidence="9" id="KW-1185">Reference proteome</keyword>
<protein>
    <submittedName>
        <fullName evidence="8">OmpA family protein</fullName>
    </submittedName>
</protein>
<dbReference type="Proteomes" id="UP000018720">
    <property type="component" value="Unassembled WGS sequence"/>
</dbReference>
<dbReference type="CDD" id="cd07185">
    <property type="entry name" value="OmpA_C-like"/>
    <property type="match status" value="1"/>
</dbReference>
<dbReference type="PANTHER" id="PTHR30329:SF21">
    <property type="entry name" value="LIPOPROTEIN YIAD-RELATED"/>
    <property type="match status" value="1"/>
</dbReference>
<name>A0ABP2RGL2_9LEPT</name>
<feature type="region of interest" description="Disordered" evidence="5">
    <location>
        <begin position="323"/>
        <end position="353"/>
    </location>
</feature>
<dbReference type="PROSITE" id="PS51123">
    <property type="entry name" value="OMPA_2"/>
    <property type="match status" value="1"/>
</dbReference>
<reference evidence="8 9" key="1">
    <citation type="submission" date="2012-08" db="EMBL/GenBank/DDBJ databases">
        <authorList>
            <person name="Harkins D.M."/>
            <person name="Durkin A.S."/>
            <person name="Selengut J.D."/>
            <person name="Sanka R."/>
            <person name="DePew J."/>
            <person name="Purushe J."/>
            <person name="Matthias M.A."/>
            <person name="Vinetz J.M."/>
            <person name="Sutton G.G."/>
            <person name="Nelson W.C."/>
            <person name="Fouts D.E."/>
        </authorList>
    </citation>
    <scope>NUCLEOTIDE SEQUENCE [LARGE SCALE GENOMIC DNA]</scope>
    <source>
        <strain evidence="8 9">MMD4847</strain>
    </source>
</reference>
<sequence length="481" mass="55236">MSSSYGRNNNPQIVFQGGNSVCFSIKYPRKRSIFRIPSKFLGKIFETIIMAFRGFLILFFLIPSYLFSETPVLFRWKMRSGDDLELNEYHRVKARQGLRVINREDKNRILLKAISCKKEGCDFSAIFDTYIKFPELDPAFYKDKTFKSKFHISETGQYTVPPEYSMPNLRSLPSFSSKEVGVGEEWTKPASESFQFPTARIEIPVQAKYVYKGKGDWEYSGKKGNADLIEYNYNLMKESDPIAQNIPYKIYGFAKGKVFFDSEQGVPQYKYVQLAYTFVFPNGIAQEMSFEIHGLYSKQNSVTENDKDKIAEEVKRILGPFPEGTAYPKKRPTGKKGNGLEWPEWEGNPEEEVADRAPVEIRKSNEGVVLSLDNLLFDYNKSELKSEAKKVLERIADVLKKYPDREIRIGGHTDDKGSQDYNLKLSQDRALSVLQELRDSHGIEETRMSYKGYGKSQPVAENSTESGRAKNRRVDITIVLE</sequence>
<dbReference type="PANTHER" id="PTHR30329">
    <property type="entry name" value="STATOR ELEMENT OF FLAGELLAR MOTOR COMPLEX"/>
    <property type="match status" value="1"/>
</dbReference>
<keyword evidence="3" id="KW-0998">Cell outer membrane</keyword>
<dbReference type="Gene3D" id="3.30.1330.60">
    <property type="entry name" value="OmpA-like domain"/>
    <property type="match status" value="1"/>
</dbReference>
<dbReference type="PRINTS" id="PR01021">
    <property type="entry name" value="OMPADOMAIN"/>
</dbReference>
<evidence type="ECO:0000256" key="3">
    <source>
        <dbReference type="ARBA" id="ARBA00023237"/>
    </source>
</evidence>
<feature type="domain" description="OmpA-like" evidence="7">
    <location>
        <begin position="364"/>
        <end position="481"/>
    </location>
</feature>
<evidence type="ECO:0000256" key="6">
    <source>
        <dbReference type="SAM" id="Phobius"/>
    </source>
</evidence>
<keyword evidence="2 4" id="KW-0472">Membrane</keyword>
<dbReference type="PROSITE" id="PS01068">
    <property type="entry name" value="OMPA_1"/>
    <property type="match status" value="1"/>
</dbReference>
<accession>A0ABP2RGL2</accession>
<comment type="caution">
    <text evidence="8">The sequence shown here is derived from an EMBL/GenBank/DDBJ whole genome shotgun (WGS) entry which is preliminary data.</text>
</comment>
<keyword evidence="6" id="KW-0812">Transmembrane</keyword>
<dbReference type="InterPro" id="IPR050330">
    <property type="entry name" value="Bact_OuterMem_StrucFunc"/>
</dbReference>
<keyword evidence="6" id="KW-1133">Transmembrane helix</keyword>
<evidence type="ECO:0000313" key="8">
    <source>
        <dbReference type="EMBL" id="EJZ43632.1"/>
    </source>
</evidence>
<proteinExistence type="predicted"/>
<evidence type="ECO:0000256" key="4">
    <source>
        <dbReference type="PROSITE-ProRule" id="PRU00473"/>
    </source>
</evidence>
<dbReference type="InterPro" id="IPR036737">
    <property type="entry name" value="OmpA-like_sf"/>
</dbReference>
<evidence type="ECO:0000313" key="9">
    <source>
        <dbReference type="Proteomes" id="UP000018720"/>
    </source>
</evidence>
<organism evidence="8 9">
    <name type="scientific">Leptospira licerasiae str. MMD4847</name>
    <dbReference type="NCBI Taxonomy" id="1049971"/>
    <lineage>
        <taxon>Bacteria</taxon>
        <taxon>Pseudomonadati</taxon>
        <taxon>Spirochaetota</taxon>
        <taxon>Spirochaetia</taxon>
        <taxon>Leptospirales</taxon>
        <taxon>Leptospiraceae</taxon>
        <taxon>Leptospira</taxon>
    </lineage>
</organism>